<reference evidence="2 3" key="1">
    <citation type="submission" date="2016-08" db="EMBL/GenBank/DDBJ databases">
        <title>Genomes of anaerobic fungi encode conserved fungal cellulosomes for biomass hydrolysis.</title>
        <authorList>
            <consortium name="DOE Joint Genome Institute"/>
            <person name="Haitjema C.H."/>
            <person name="Gilmore S.P."/>
            <person name="Henske J.K."/>
            <person name="Solomon K.V."/>
            <person name="De Groot R."/>
            <person name="Kuo A."/>
            <person name="Mondo S.J."/>
            <person name="Salamov A.A."/>
            <person name="Labutti K."/>
            <person name="Zhao Z."/>
            <person name="Chiniquy J."/>
            <person name="Barry K."/>
            <person name="Brewer H.M."/>
            <person name="Purvine S.O."/>
            <person name="Wright A.T."/>
            <person name="Boxma B."/>
            <person name="Van Alen T."/>
            <person name="Hackstein J.H."/>
            <person name="Baker S.E."/>
            <person name="Grigoriev I.V."/>
            <person name="O'Malley M.A."/>
        </authorList>
    </citation>
    <scope>NUCLEOTIDE SEQUENCE [LARGE SCALE GENOMIC DNA]</scope>
    <source>
        <strain evidence="3">finn</strain>
    </source>
</reference>
<accession>A0A1Y1UXV7</accession>
<feature type="compositionally biased region" description="Polar residues" evidence="1">
    <location>
        <begin position="53"/>
        <end position="63"/>
    </location>
</feature>
<name>A0A1Y1UXV7_9FUNG</name>
<reference evidence="2 3" key="2">
    <citation type="submission" date="2016-08" db="EMBL/GenBank/DDBJ databases">
        <title>Pervasive Adenine N6-methylation of Active Genes in Fungi.</title>
        <authorList>
            <consortium name="DOE Joint Genome Institute"/>
            <person name="Mondo S.J."/>
            <person name="Dannebaum R.O."/>
            <person name="Kuo R.C."/>
            <person name="Labutti K."/>
            <person name="Haridas S."/>
            <person name="Kuo A."/>
            <person name="Salamov A."/>
            <person name="Ahrendt S.R."/>
            <person name="Lipzen A."/>
            <person name="Sullivan W."/>
            <person name="Andreopoulos W.B."/>
            <person name="Clum A."/>
            <person name="Lindquist E."/>
            <person name="Daum C."/>
            <person name="Ramamoorthy G.K."/>
            <person name="Gryganskyi A."/>
            <person name="Culley D."/>
            <person name="Magnuson J.K."/>
            <person name="James T.Y."/>
            <person name="O'Malley M.A."/>
            <person name="Stajich J.E."/>
            <person name="Spatafora J.W."/>
            <person name="Visel A."/>
            <person name="Grigoriev I.V."/>
        </authorList>
    </citation>
    <scope>NUCLEOTIDE SEQUENCE [LARGE SCALE GENOMIC DNA]</scope>
    <source>
        <strain evidence="3">finn</strain>
    </source>
</reference>
<evidence type="ECO:0000256" key="1">
    <source>
        <dbReference type="SAM" id="MobiDB-lite"/>
    </source>
</evidence>
<sequence>MDQKKRPNYDYQENEAKRFKPGIPKTKSEQDDEIARIRKQISERLKDLEKKNPQLNTSSSSTGGFIMPMNPVGTSARPVLDNTSRIIQEAKERAMARLSNFPQFANITQAISLIF</sequence>
<protein>
    <submittedName>
        <fullName evidence="2">Uncharacterized protein</fullName>
    </submittedName>
</protein>
<dbReference type="Proteomes" id="UP000193719">
    <property type="component" value="Unassembled WGS sequence"/>
</dbReference>
<feature type="region of interest" description="Disordered" evidence="1">
    <location>
        <begin position="1"/>
        <end position="32"/>
    </location>
</feature>
<proteinExistence type="predicted"/>
<evidence type="ECO:0000313" key="3">
    <source>
        <dbReference type="Proteomes" id="UP000193719"/>
    </source>
</evidence>
<feature type="compositionally biased region" description="Basic and acidic residues" evidence="1">
    <location>
        <begin position="1"/>
        <end position="18"/>
    </location>
</feature>
<dbReference type="AlphaFoldDB" id="A0A1Y1UXV7"/>
<gene>
    <name evidence="2" type="ORF">BCR36DRAFT_147358</name>
</gene>
<feature type="region of interest" description="Disordered" evidence="1">
    <location>
        <begin position="44"/>
        <end position="78"/>
    </location>
</feature>
<keyword evidence="3" id="KW-1185">Reference proteome</keyword>
<comment type="caution">
    <text evidence="2">The sequence shown here is derived from an EMBL/GenBank/DDBJ whole genome shotgun (WGS) entry which is preliminary data.</text>
</comment>
<dbReference type="EMBL" id="MCFH01000055">
    <property type="protein sequence ID" value="ORX43161.1"/>
    <property type="molecule type" value="Genomic_DNA"/>
</dbReference>
<organism evidence="2 3">
    <name type="scientific">Piromyces finnis</name>
    <dbReference type="NCBI Taxonomy" id="1754191"/>
    <lineage>
        <taxon>Eukaryota</taxon>
        <taxon>Fungi</taxon>
        <taxon>Fungi incertae sedis</taxon>
        <taxon>Chytridiomycota</taxon>
        <taxon>Chytridiomycota incertae sedis</taxon>
        <taxon>Neocallimastigomycetes</taxon>
        <taxon>Neocallimastigales</taxon>
        <taxon>Neocallimastigaceae</taxon>
        <taxon>Piromyces</taxon>
    </lineage>
</organism>
<evidence type="ECO:0000313" key="2">
    <source>
        <dbReference type="EMBL" id="ORX43161.1"/>
    </source>
</evidence>